<accession>A0A2S5GRA1</accession>
<evidence type="ECO:0008006" key="3">
    <source>
        <dbReference type="Google" id="ProtNLM"/>
    </source>
</evidence>
<dbReference type="OrthoDB" id="8658810at2"/>
<reference evidence="1 2" key="1">
    <citation type="submission" date="2018-02" db="EMBL/GenBank/DDBJ databases">
        <title>Draft Genome of Achromobacter spanius stain 6.</title>
        <authorList>
            <person name="Gunasekera T.S."/>
            <person name="Radwan O."/>
            <person name="Ruiz O.N."/>
        </authorList>
    </citation>
    <scope>NUCLEOTIDE SEQUENCE [LARGE SCALE GENOMIC DNA]</scope>
    <source>
        <strain evidence="1 2">6</strain>
    </source>
</reference>
<comment type="caution">
    <text evidence="1">The sequence shown here is derived from an EMBL/GenBank/DDBJ whole genome shotgun (WGS) entry which is preliminary data.</text>
</comment>
<evidence type="ECO:0000313" key="1">
    <source>
        <dbReference type="EMBL" id="PPA75444.1"/>
    </source>
</evidence>
<proteinExistence type="predicted"/>
<protein>
    <recommendedName>
        <fullName evidence="3">DUF1877 family protein</fullName>
    </recommendedName>
</protein>
<sequence length="136" mass="14938">MLTDILVASTEDIPAILSGESANWPILKFKALDNMVLAGLWSALGGTTATEFEGEKHLRAHTQERWVFEFPEDFVRRLSAAQSEAIPGISAVWAKHDEMVHMGAEGPAIEPLVEALTKFAREATSQGKRLFLSMSL</sequence>
<dbReference type="Proteomes" id="UP000239990">
    <property type="component" value="Unassembled WGS sequence"/>
</dbReference>
<name>A0A2S5GRA1_9BURK</name>
<gene>
    <name evidence="1" type="ORF">C4E15_15210</name>
</gene>
<dbReference type="EMBL" id="PREU01000006">
    <property type="protein sequence ID" value="PPA75444.1"/>
    <property type="molecule type" value="Genomic_DNA"/>
</dbReference>
<organism evidence="1 2">
    <name type="scientific">Achromobacter spanius</name>
    <dbReference type="NCBI Taxonomy" id="217203"/>
    <lineage>
        <taxon>Bacteria</taxon>
        <taxon>Pseudomonadati</taxon>
        <taxon>Pseudomonadota</taxon>
        <taxon>Betaproteobacteria</taxon>
        <taxon>Burkholderiales</taxon>
        <taxon>Alcaligenaceae</taxon>
        <taxon>Achromobacter</taxon>
    </lineage>
</organism>
<dbReference type="RefSeq" id="WP_104144107.1">
    <property type="nucleotide sequence ID" value="NZ_PREU01000006.1"/>
</dbReference>
<dbReference type="AlphaFoldDB" id="A0A2S5GRA1"/>
<evidence type="ECO:0000313" key="2">
    <source>
        <dbReference type="Proteomes" id="UP000239990"/>
    </source>
</evidence>